<dbReference type="RefSeq" id="WP_013848280.1">
    <property type="nucleotide sequence ID" value="NZ_JFHR01000010.1"/>
</dbReference>
<proteinExistence type="inferred from homology"/>
<accession>A0A081RH33</accession>
<evidence type="ECO:0000256" key="7">
    <source>
        <dbReference type="SAM" id="Phobius"/>
    </source>
</evidence>
<keyword evidence="6 7" id="KW-0472">Membrane</keyword>
<evidence type="ECO:0000256" key="2">
    <source>
        <dbReference type="ARBA" id="ARBA00011006"/>
    </source>
</evidence>
<dbReference type="PATRIC" id="fig|46429.4.peg.1278"/>
<sequence>MELLGWIIVGLFAGAIARLVMPGRHPGGCILTILLGIAGALLAGYVGRLLGVYEPGEQASFIAAVLGSIGVLALYRFFAGRN</sequence>
<dbReference type="EMBL" id="JFHR01000010">
    <property type="protein sequence ID" value="KEQ54506.1"/>
    <property type="molecule type" value="Genomic_DNA"/>
</dbReference>
<dbReference type="AlphaFoldDB" id="A0A081RH33"/>
<dbReference type="OrthoDB" id="9811343at2"/>
<evidence type="ECO:0000313" key="9">
    <source>
        <dbReference type="Proteomes" id="UP000028411"/>
    </source>
</evidence>
<gene>
    <name evidence="8" type="ORF">BV95_01314</name>
</gene>
<feature type="transmembrane region" description="Helical" evidence="7">
    <location>
        <begin position="28"/>
        <end position="47"/>
    </location>
</feature>
<feature type="transmembrane region" description="Helical" evidence="7">
    <location>
        <begin position="6"/>
        <end position="21"/>
    </location>
</feature>
<dbReference type="GO" id="GO:0005886">
    <property type="term" value="C:plasma membrane"/>
    <property type="evidence" value="ECO:0007669"/>
    <property type="project" value="UniProtKB-SubCell"/>
</dbReference>
<dbReference type="Proteomes" id="UP000028411">
    <property type="component" value="Unassembled WGS sequence"/>
</dbReference>
<protein>
    <submittedName>
        <fullName evidence="8">Transglycosylase</fullName>
    </submittedName>
</protein>
<evidence type="ECO:0000313" key="8">
    <source>
        <dbReference type="EMBL" id="KEQ54506.1"/>
    </source>
</evidence>
<name>A0A081RH33_SPHCR</name>
<dbReference type="PANTHER" id="PTHR33884">
    <property type="entry name" value="UPF0410 PROTEIN YMGE"/>
    <property type="match status" value="1"/>
</dbReference>
<keyword evidence="3" id="KW-1003">Cell membrane</keyword>
<evidence type="ECO:0000256" key="5">
    <source>
        <dbReference type="ARBA" id="ARBA00022989"/>
    </source>
</evidence>
<dbReference type="PANTHER" id="PTHR33884:SF7">
    <property type="entry name" value="BSL8023 PROTEIN"/>
    <property type="match status" value="1"/>
</dbReference>
<comment type="caution">
    <text evidence="8">The sequence shown here is derived from an EMBL/GenBank/DDBJ whole genome shotgun (WGS) entry which is preliminary data.</text>
</comment>
<comment type="subcellular location">
    <subcellularLocation>
        <location evidence="1">Cell membrane</location>
        <topology evidence="1">Multi-pass membrane protein</topology>
    </subcellularLocation>
</comment>
<evidence type="ECO:0000256" key="6">
    <source>
        <dbReference type="ARBA" id="ARBA00023136"/>
    </source>
</evidence>
<reference evidence="8 9" key="1">
    <citation type="submission" date="2014-02" db="EMBL/GenBank/DDBJ databases">
        <title>Whole genome sequence of Sphingobium chlorophenolicum NBRC 16172.</title>
        <authorList>
            <person name="Gan H.M."/>
            <person name="Gan H.Y."/>
            <person name="Chew T.H."/>
            <person name="Savka M.A."/>
        </authorList>
    </citation>
    <scope>NUCLEOTIDE SEQUENCE [LARGE SCALE GENOMIC DNA]</scope>
    <source>
        <strain evidence="8 9">NBRC 16172</strain>
    </source>
</reference>
<evidence type="ECO:0000256" key="4">
    <source>
        <dbReference type="ARBA" id="ARBA00022692"/>
    </source>
</evidence>
<evidence type="ECO:0000256" key="1">
    <source>
        <dbReference type="ARBA" id="ARBA00004651"/>
    </source>
</evidence>
<comment type="similarity">
    <text evidence="2">Belongs to the UPF0410 family.</text>
</comment>
<organism evidence="8 9">
    <name type="scientific">Sphingobium chlorophenolicum</name>
    <dbReference type="NCBI Taxonomy" id="46429"/>
    <lineage>
        <taxon>Bacteria</taxon>
        <taxon>Pseudomonadati</taxon>
        <taxon>Pseudomonadota</taxon>
        <taxon>Alphaproteobacteria</taxon>
        <taxon>Sphingomonadales</taxon>
        <taxon>Sphingomonadaceae</taxon>
        <taxon>Sphingobium</taxon>
    </lineage>
</organism>
<feature type="transmembrane region" description="Helical" evidence="7">
    <location>
        <begin position="59"/>
        <end position="78"/>
    </location>
</feature>
<keyword evidence="5 7" id="KW-1133">Transmembrane helix</keyword>
<keyword evidence="4 7" id="KW-0812">Transmembrane</keyword>
<dbReference type="eggNOG" id="COG2261">
    <property type="taxonomic scope" value="Bacteria"/>
</dbReference>
<dbReference type="InterPro" id="IPR007341">
    <property type="entry name" value="Transgly_assoc"/>
</dbReference>
<dbReference type="Pfam" id="PF04226">
    <property type="entry name" value="Transgly_assoc"/>
    <property type="match status" value="1"/>
</dbReference>
<evidence type="ECO:0000256" key="3">
    <source>
        <dbReference type="ARBA" id="ARBA00022475"/>
    </source>
</evidence>